<evidence type="ECO:0000256" key="2">
    <source>
        <dbReference type="SAM" id="MobiDB-lite"/>
    </source>
</evidence>
<evidence type="ECO:0000313" key="5">
    <source>
        <dbReference type="Proteomes" id="UP001321473"/>
    </source>
</evidence>
<evidence type="ECO:0000259" key="3">
    <source>
        <dbReference type="PROSITE" id="PS50158"/>
    </source>
</evidence>
<feature type="domain" description="CCHC-type" evidence="3">
    <location>
        <begin position="150"/>
        <end position="165"/>
    </location>
</feature>
<sequence>MVFTQYDGPTLTDDIHVTAKIEWNTACQLVKNEKQGIFVFITLRTEAKDKLLCLTHLDIGGKVHKITVHLAVPDDISRGVIHGIGINTSLQKIKQGISEHEENPKVLDIRRLGQRKTIMLTFTTKEVPREIKSLGAILNCYLCKKMYDVCYKCGDLGHRSDVCESKEEKCRACGIPNPTEGDDCKPTCKLCGQPHPTGSKTCQEIFRTPYIVKKRQWEKVQKQELEEKKQPEHCSRREESKTRATSKDRHRSTSFPRVLQQTTTTPHMNQEAPPTKKVG</sequence>
<evidence type="ECO:0000256" key="1">
    <source>
        <dbReference type="PROSITE-ProRule" id="PRU00047"/>
    </source>
</evidence>
<gene>
    <name evidence="4" type="ORF">V5799_000405</name>
</gene>
<feature type="compositionally biased region" description="Polar residues" evidence="2">
    <location>
        <begin position="253"/>
        <end position="268"/>
    </location>
</feature>
<evidence type="ECO:0000313" key="4">
    <source>
        <dbReference type="EMBL" id="KAK8756893.1"/>
    </source>
</evidence>
<feature type="region of interest" description="Disordered" evidence="2">
    <location>
        <begin position="222"/>
        <end position="279"/>
    </location>
</feature>
<dbReference type="InterPro" id="IPR001878">
    <property type="entry name" value="Znf_CCHC"/>
</dbReference>
<dbReference type="EMBL" id="JARKHS020035803">
    <property type="protein sequence ID" value="KAK8756893.1"/>
    <property type="molecule type" value="Genomic_DNA"/>
</dbReference>
<comment type="caution">
    <text evidence="4">The sequence shown here is derived from an EMBL/GenBank/DDBJ whole genome shotgun (WGS) entry which is preliminary data.</text>
</comment>
<protein>
    <recommendedName>
        <fullName evidence="3">CCHC-type domain-containing protein</fullName>
    </recommendedName>
</protein>
<name>A0AAQ4D353_AMBAM</name>
<proteinExistence type="predicted"/>
<keyword evidence="5" id="KW-1185">Reference proteome</keyword>
<organism evidence="4 5">
    <name type="scientific">Amblyomma americanum</name>
    <name type="common">Lone star tick</name>
    <dbReference type="NCBI Taxonomy" id="6943"/>
    <lineage>
        <taxon>Eukaryota</taxon>
        <taxon>Metazoa</taxon>
        <taxon>Ecdysozoa</taxon>
        <taxon>Arthropoda</taxon>
        <taxon>Chelicerata</taxon>
        <taxon>Arachnida</taxon>
        <taxon>Acari</taxon>
        <taxon>Parasitiformes</taxon>
        <taxon>Ixodida</taxon>
        <taxon>Ixodoidea</taxon>
        <taxon>Ixodidae</taxon>
        <taxon>Amblyomminae</taxon>
        <taxon>Amblyomma</taxon>
    </lineage>
</organism>
<dbReference type="GO" id="GO:0008270">
    <property type="term" value="F:zinc ion binding"/>
    <property type="evidence" value="ECO:0007669"/>
    <property type="project" value="UniProtKB-KW"/>
</dbReference>
<dbReference type="PROSITE" id="PS50158">
    <property type="entry name" value="ZF_CCHC"/>
    <property type="match status" value="1"/>
</dbReference>
<accession>A0AAQ4D353</accession>
<reference evidence="4 5" key="1">
    <citation type="journal article" date="2023" name="Arcadia Sci">
        <title>De novo assembly of a long-read Amblyomma americanum tick genome.</title>
        <authorList>
            <person name="Chou S."/>
            <person name="Poskanzer K.E."/>
            <person name="Rollins M."/>
            <person name="Thuy-Boun P.S."/>
        </authorList>
    </citation>
    <scope>NUCLEOTIDE SEQUENCE [LARGE SCALE GENOMIC DNA]</scope>
    <source>
        <strain evidence="4">F_SG_1</strain>
        <tissue evidence="4">Salivary glands</tissue>
    </source>
</reference>
<keyword evidence="1" id="KW-0479">Metal-binding</keyword>
<dbReference type="GO" id="GO:0003676">
    <property type="term" value="F:nucleic acid binding"/>
    <property type="evidence" value="ECO:0007669"/>
    <property type="project" value="InterPro"/>
</dbReference>
<keyword evidence="1" id="KW-0862">Zinc</keyword>
<feature type="compositionally biased region" description="Basic and acidic residues" evidence="2">
    <location>
        <begin position="222"/>
        <end position="247"/>
    </location>
</feature>
<keyword evidence="1" id="KW-0863">Zinc-finger</keyword>
<dbReference type="AlphaFoldDB" id="A0AAQ4D353"/>
<dbReference type="Proteomes" id="UP001321473">
    <property type="component" value="Unassembled WGS sequence"/>
</dbReference>